<evidence type="ECO:0000313" key="4">
    <source>
        <dbReference type="Proteomes" id="UP001368500"/>
    </source>
</evidence>
<feature type="chain" id="PRO_5045688037" evidence="2">
    <location>
        <begin position="31"/>
        <end position="802"/>
    </location>
</feature>
<feature type="signal peptide" evidence="2">
    <location>
        <begin position="1"/>
        <end position="30"/>
    </location>
</feature>
<keyword evidence="4" id="KW-1185">Reference proteome</keyword>
<name>A0ABU9BA72_9BURK</name>
<reference evidence="3 4" key="1">
    <citation type="submission" date="2024-04" db="EMBL/GenBank/DDBJ databases">
        <title>Novel species of the genus Ideonella isolated from streams.</title>
        <authorList>
            <person name="Lu H."/>
        </authorList>
    </citation>
    <scope>NUCLEOTIDE SEQUENCE [LARGE SCALE GENOMIC DNA]</scope>
    <source>
        <strain evidence="3 4">BYS139W</strain>
    </source>
</reference>
<organism evidence="3 4">
    <name type="scientific">Pseudaquabacterium rugosum</name>
    <dbReference type="NCBI Taxonomy" id="2984194"/>
    <lineage>
        <taxon>Bacteria</taxon>
        <taxon>Pseudomonadati</taxon>
        <taxon>Pseudomonadota</taxon>
        <taxon>Betaproteobacteria</taxon>
        <taxon>Burkholderiales</taxon>
        <taxon>Sphaerotilaceae</taxon>
        <taxon>Pseudaquabacterium</taxon>
    </lineage>
</organism>
<sequence length="802" mass="89954">MTHPPHRIRPRHWLHLAVLASLFSGCAALTADTLRDRYGHPQPDRYDQRPAPPPGVPSWRAEIQPILAQRCVVCHGCYDAPCQLKLGSWDGLARGLTQASVYGDLRLEDAPTTRLGIDAQKASDWRARGFAPVLDERTPGPVHPLEASLLWRVLQLKDAHPLPAGQAVLSTRDFAFGLDRDNQCPDLAGHDRYAKAQPLAGMPYGLPAIEPSAREAIGRWLAAGAPAEPAPPPSRLQQHQVQRWEALLNGDSLKQRLAARYLYEHLFLGHLAFDDDPQRQFFRIVRSRTPPGRPVEVIATRRPFDDPGPGRVWYRLQADEEVLLAKTHMPYVLSDARMARWRRWFLDADYRVTRDPGHAPAVASNPFLAFDQIPLESRYRFLLDDAGYFVMNFIKGPVCRGQIALNVIRDRFWVFFVDPAVAADDDGEQSLQRAAEVLRMPAAEGPNASLLAWRDIARAEDALLRNKSRAMAERYGAARRIGLDFVWDGDGHNANAALTIFRHVDSATVERGLIGEPPQTAWVIGYPLLERIYYLLAAGFDVWGNTAHQLQTRLAMDFLRMEGEASFLSLLPQAARLPLRDAWYDGASDEVKRRVIGGVYRFDAETGIALRADASPRAQQEQLYALLRQRLRPVLTHRHDLDAAHEPDAVVRAGIAQLAAVRGASLRWWPEATVLRIERPGQDPAQAAYYSVLRDVAHRNVSTLLREERMLVPERHALTVVPGFIGAYPNAILRVRPDELPALARAATGLAGEADWRALADRWAVRRTAPDFWATSDAMHAAYRRWSPGEAGLLDFNRLENR</sequence>
<feature type="compositionally biased region" description="Basic and acidic residues" evidence="1">
    <location>
        <begin position="38"/>
        <end position="48"/>
    </location>
</feature>
<dbReference type="Proteomes" id="UP001368500">
    <property type="component" value="Unassembled WGS sequence"/>
</dbReference>
<gene>
    <name evidence="3" type="ORF">AACH11_12580</name>
</gene>
<dbReference type="GO" id="GO:0016853">
    <property type="term" value="F:isomerase activity"/>
    <property type="evidence" value="ECO:0007669"/>
    <property type="project" value="UniProtKB-KW"/>
</dbReference>
<dbReference type="InterPro" id="IPR010706">
    <property type="entry name" value="Fatty_acid_cis-trans_isomerase"/>
</dbReference>
<evidence type="ECO:0000313" key="3">
    <source>
        <dbReference type="EMBL" id="MEK8026799.1"/>
    </source>
</evidence>
<evidence type="ECO:0000256" key="2">
    <source>
        <dbReference type="SAM" id="SignalP"/>
    </source>
</evidence>
<proteinExistence type="predicted"/>
<comment type="caution">
    <text evidence="3">The sequence shown here is derived from an EMBL/GenBank/DDBJ whole genome shotgun (WGS) entry which is preliminary data.</text>
</comment>
<keyword evidence="3" id="KW-0413">Isomerase</keyword>
<keyword evidence="2" id="KW-0732">Signal</keyword>
<dbReference type="Pfam" id="PF06934">
    <property type="entry name" value="CTI"/>
    <property type="match status" value="1"/>
</dbReference>
<evidence type="ECO:0000256" key="1">
    <source>
        <dbReference type="SAM" id="MobiDB-lite"/>
    </source>
</evidence>
<protein>
    <submittedName>
        <fullName evidence="3">Fatty acid cis/trans isomerase</fullName>
    </submittedName>
</protein>
<dbReference type="PROSITE" id="PS51257">
    <property type="entry name" value="PROKAR_LIPOPROTEIN"/>
    <property type="match status" value="1"/>
</dbReference>
<dbReference type="RefSeq" id="WP_341374581.1">
    <property type="nucleotide sequence ID" value="NZ_JBBUTF010000010.1"/>
</dbReference>
<accession>A0ABU9BA72</accession>
<dbReference type="EMBL" id="JBBUTF010000010">
    <property type="protein sequence ID" value="MEK8026799.1"/>
    <property type="molecule type" value="Genomic_DNA"/>
</dbReference>
<feature type="region of interest" description="Disordered" evidence="1">
    <location>
        <begin position="38"/>
        <end position="57"/>
    </location>
</feature>